<gene>
    <name evidence="9" type="ordered locus">BMEII0889</name>
</gene>
<accession>Q8YBL0</accession>
<feature type="domain" description="Thioesterase" evidence="8">
    <location>
        <begin position="111"/>
        <end position="186"/>
    </location>
</feature>
<dbReference type="InterPro" id="IPR006683">
    <property type="entry name" value="Thioestr_dom"/>
</dbReference>
<reference evidence="9 10" key="1">
    <citation type="journal article" date="2002" name="Proc. Natl. Acad. Sci. U.S.A.">
        <title>The genome sequence of the facultative intracellular pathogen Brucella melitensis.</title>
        <authorList>
            <person name="DelVecchio V.G."/>
            <person name="Kapatral V."/>
            <person name="Redkar R.J."/>
            <person name="Patra G."/>
            <person name="Mujer C."/>
            <person name="Los T."/>
            <person name="Ivanova N."/>
            <person name="Anderson I."/>
            <person name="Bhattacharyya A."/>
            <person name="Lykidis A."/>
            <person name="Reznik G."/>
            <person name="Jablonski L."/>
            <person name="Larsen N."/>
            <person name="D'Souza M."/>
            <person name="Bernal A."/>
            <person name="Mazur M."/>
            <person name="Goltsman E."/>
            <person name="Selkov E."/>
            <person name="Elzer P.H."/>
            <person name="Hagius S."/>
            <person name="O'Callaghan D."/>
            <person name="Letesson J.J."/>
            <person name="Haselkorn R."/>
            <person name="Kyrpides N."/>
            <person name="Overbeek R."/>
        </authorList>
    </citation>
    <scope>NUCLEOTIDE SEQUENCE [LARGE SCALE GENOMIC DNA]</scope>
    <source>
        <strain evidence="10">ATCC 23456 / CCUG 17765 / NCTC 10094 / 16M</strain>
    </source>
</reference>
<dbReference type="AlphaFoldDB" id="Q8YBL0"/>
<keyword evidence="1" id="KW-0378">Hydrolase</keyword>
<dbReference type="eggNOG" id="COG2050">
    <property type="taxonomic scope" value="Bacteria"/>
</dbReference>
<evidence type="ECO:0000256" key="2">
    <source>
        <dbReference type="ARBA" id="ARBA00035880"/>
    </source>
</evidence>
<dbReference type="EC" id="3.1.2.20" evidence="5"/>
<proteinExistence type="inferred from homology"/>
<evidence type="ECO:0000256" key="1">
    <source>
        <dbReference type="ARBA" id="ARBA00022801"/>
    </source>
</evidence>
<evidence type="ECO:0000256" key="7">
    <source>
        <dbReference type="ARBA" id="ARBA00048062"/>
    </source>
</evidence>
<comment type="catalytic activity">
    <reaction evidence="2">
        <text>a fatty acyl-CoA + H2O = a fatty acid + CoA + H(+)</text>
        <dbReference type="Rhea" id="RHEA:16781"/>
        <dbReference type="ChEBI" id="CHEBI:15377"/>
        <dbReference type="ChEBI" id="CHEBI:15378"/>
        <dbReference type="ChEBI" id="CHEBI:28868"/>
        <dbReference type="ChEBI" id="CHEBI:57287"/>
        <dbReference type="ChEBI" id="CHEBI:77636"/>
        <dbReference type="EC" id="3.1.2.20"/>
    </reaction>
</comment>
<comment type="similarity">
    <text evidence="4">Belongs to the YigI thioesterase family.</text>
</comment>
<dbReference type="NCBIfam" id="TIGR00369">
    <property type="entry name" value="unchar_dom_1"/>
    <property type="match status" value="1"/>
</dbReference>
<dbReference type="GO" id="GO:0047617">
    <property type="term" value="F:fatty acyl-CoA hydrolase activity"/>
    <property type="evidence" value="ECO:0007669"/>
    <property type="project" value="UniProtKB-EC"/>
</dbReference>
<name>Q8YBL0_BRUME</name>
<dbReference type="CDD" id="cd03443">
    <property type="entry name" value="PaaI_thioesterase"/>
    <property type="match status" value="1"/>
</dbReference>
<dbReference type="InterPro" id="IPR029069">
    <property type="entry name" value="HotDog_dom_sf"/>
</dbReference>
<sequence length="208" mass="22955">MGHFRHIAQRRGVFFCCTRRNSVKGEQFHAVVSSVQPKNTLTPNRNLIRHHSLMGEPMSAQRIAEPDFKERVEESFGRQAAMKLIGAELTRCEPGIVEVEMPFREELTQQHGILHAGMISAALDSACGYAALTLMPADAAVLTIEFKVNLLAPGKGERFLFRGEVTKPGRTIMVSDGQAFAVTDTEVRLIATMTGTMMVVQDRKGLQG</sequence>
<evidence type="ECO:0000256" key="4">
    <source>
        <dbReference type="ARBA" id="ARBA00038381"/>
    </source>
</evidence>
<dbReference type="Gene3D" id="3.10.129.10">
    <property type="entry name" value="Hotdog Thioesterase"/>
    <property type="match status" value="1"/>
</dbReference>
<evidence type="ECO:0000313" key="9">
    <source>
        <dbReference type="EMBL" id="AAL54131.1"/>
    </source>
</evidence>
<dbReference type="SUPFAM" id="SSF54637">
    <property type="entry name" value="Thioesterase/thiol ester dehydrase-isomerase"/>
    <property type="match status" value="1"/>
</dbReference>
<comment type="catalytic activity">
    <reaction evidence="7">
        <text>a medium-chain fatty acyl-CoA + H2O = a medium-chain fatty acid + CoA + H(+)</text>
        <dbReference type="Rhea" id="RHEA:68184"/>
        <dbReference type="ChEBI" id="CHEBI:15377"/>
        <dbReference type="ChEBI" id="CHEBI:15378"/>
        <dbReference type="ChEBI" id="CHEBI:57287"/>
        <dbReference type="ChEBI" id="CHEBI:59558"/>
        <dbReference type="ChEBI" id="CHEBI:90546"/>
    </reaction>
</comment>
<dbReference type="KEGG" id="bme:BMEII0889"/>
<evidence type="ECO:0000256" key="6">
    <source>
        <dbReference type="ARBA" id="ARBA00040062"/>
    </source>
</evidence>
<evidence type="ECO:0000256" key="5">
    <source>
        <dbReference type="ARBA" id="ARBA00038894"/>
    </source>
</evidence>
<comment type="catalytic activity">
    <reaction evidence="3">
        <text>a long-chain fatty acyl-CoA + H2O = a long-chain fatty acid + CoA + H(+)</text>
        <dbReference type="Rhea" id="RHEA:67680"/>
        <dbReference type="ChEBI" id="CHEBI:15377"/>
        <dbReference type="ChEBI" id="CHEBI:15378"/>
        <dbReference type="ChEBI" id="CHEBI:57287"/>
        <dbReference type="ChEBI" id="CHEBI:57560"/>
        <dbReference type="ChEBI" id="CHEBI:83139"/>
    </reaction>
</comment>
<evidence type="ECO:0000259" key="8">
    <source>
        <dbReference type="Pfam" id="PF03061"/>
    </source>
</evidence>
<dbReference type="PANTHER" id="PTHR43240:SF20">
    <property type="entry name" value="MEDIUM_LONG-CHAIN ACYL-COA THIOESTERASE YIGI"/>
    <property type="match status" value="1"/>
</dbReference>
<organism evidence="9 10">
    <name type="scientific">Brucella melitensis biotype 1 (strain ATCC 23456 / CCUG 17765 / NCTC 10094 / 16M)</name>
    <dbReference type="NCBI Taxonomy" id="224914"/>
    <lineage>
        <taxon>Bacteria</taxon>
        <taxon>Pseudomonadati</taxon>
        <taxon>Pseudomonadota</taxon>
        <taxon>Alphaproteobacteria</taxon>
        <taxon>Hyphomicrobiales</taxon>
        <taxon>Brucellaceae</taxon>
        <taxon>Brucella/Ochrobactrum group</taxon>
        <taxon>Brucella</taxon>
    </lineage>
</organism>
<dbReference type="Pfam" id="PF03061">
    <property type="entry name" value="4HBT"/>
    <property type="match status" value="1"/>
</dbReference>
<dbReference type="InterPro" id="IPR003736">
    <property type="entry name" value="PAAI_dom"/>
</dbReference>
<dbReference type="PANTHER" id="PTHR43240">
    <property type="entry name" value="1,4-DIHYDROXY-2-NAPHTHOYL-COA THIOESTERASE 1"/>
    <property type="match status" value="1"/>
</dbReference>
<dbReference type="PIR" id="AH3620">
    <property type="entry name" value="AH3620"/>
</dbReference>
<evidence type="ECO:0000313" key="10">
    <source>
        <dbReference type="Proteomes" id="UP000000419"/>
    </source>
</evidence>
<dbReference type="EMBL" id="AE008918">
    <property type="protein sequence ID" value="AAL54131.1"/>
    <property type="molecule type" value="Genomic_DNA"/>
</dbReference>
<dbReference type="Proteomes" id="UP000000419">
    <property type="component" value="Chromosome II"/>
</dbReference>
<evidence type="ECO:0000256" key="3">
    <source>
        <dbReference type="ARBA" id="ARBA00036002"/>
    </source>
</evidence>
<keyword evidence="10" id="KW-1185">Reference proteome</keyword>
<protein>
    <recommendedName>
        <fullName evidence="6">Medium/long-chain acyl-CoA thioesterase YigI</fullName>
        <ecNumber evidence="5">3.1.2.20</ecNumber>
    </recommendedName>
</protein>